<dbReference type="AlphaFoldDB" id="A0A0S4JB81"/>
<reference evidence="4" key="1">
    <citation type="submission" date="2015-09" db="EMBL/GenBank/DDBJ databases">
        <authorList>
            <consortium name="Pathogen Informatics"/>
        </authorList>
    </citation>
    <scope>NUCLEOTIDE SEQUENCE [LARGE SCALE GENOMIC DNA]</scope>
    <source>
        <strain evidence="4">Lake Konstanz</strain>
    </source>
</reference>
<feature type="transmembrane region" description="Helical" evidence="2">
    <location>
        <begin position="217"/>
        <end position="239"/>
    </location>
</feature>
<dbReference type="EMBL" id="CYKH01001675">
    <property type="protein sequence ID" value="CUG88819.1"/>
    <property type="molecule type" value="Genomic_DNA"/>
</dbReference>
<feature type="non-terminal residue" evidence="3">
    <location>
        <position position="397"/>
    </location>
</feature>
<evidence type="ECO:0000256" key="1">
    <source>
        <dbReference type="SAM" id="MobiDB-lite"/>
    </source>
</evidence>
<feature type="region of interest" description="Disordered" evidence="1">
    <location>
        <begin position="1"/>
        <end position="24"/>
    </location>
</feature>
<accession>A0A0S4JB81</accession>
<gene>
    <name evidence="3" type="ORF">BSAL_17450</name>
</gene>
<dbReference type="Proteomes" id="UP000051952">
    <property type="component" value="Unassembled WGS sequence"/>
</dbReference>
<evidence type="ECO:0000313" key="4">
    <source>
        <dbReference type="Proteomes" id="UP000051952"/>
    </source>
</evidence>
<organism evidence="3 4">
    <name type="scientific">Bodo saltans</name>
    <name type="common">Flagellated protozoan</name>
    <dbReference type="NCBI Taxonomy" id="75058"/>
    <lineage>
        <taxon>Eukaryota</taxon>
        <taxon>Discoba</taxon>
        <taxon>Euglenozoa</taxon>
        <taxon>Kinetoplastea</taxon>
        <taxon>Metakinetoplastina</taxon>
        <taxon>Eubodonida</taxon>
        <taxon>Bodonidae</taxon>
        <taxon>Bodo</taxon>
    </lineage>
</organism>
<keyword evidence="2" id="KW-1133">Transmembrane helix</keyword>
<protein>
    <submittedName>
        <fullName evidence="3">Transmembrane protein, putative</fullName>
    </submittedName>
</protein>
<keyword evidence="2" id="KW-0472">Membrane</keyword>
<evidence type="ECO:0000313" key="3">
    <source>
        <dbReference type="EMBL" id="CUG88819.1"/>
    </source>
</evidence>
<dbReference type="OrthoDB" id="270705at2759"/>
<feature type="transmembrane region" description="Helical" evidence="2">
    <location>
        <begin position="150"/>
        <end position="182"/>
    </location>
</feature>
<dbReference type="VEuPathDB" id="TriTrypDB:BSAL_17450"/>
<sequence length="397" mass="44755">MSRPPPTDNDPISEPDLGVYTPKYPNGNRGRLLVEVAPGEGDTDALLAPNQKLRSVVPWGLRTIDRYQSCPAFQFMTTARFWRCVEGAFRTAVIGMLPPAVVLYSTYDNNNGPWKSQSIMLVGAMLGVLGKETIGLQVQYIGTFMRASIIWVPIITIAAAIELYFHMVAIFIVYGVCIFLIGAFTEGFSRRVAMLFLTMVYMDMLRSHPPTEKSRRYFDLWLEILIGTGFACLCAVFPWPALSSHKADEALDTLSSNISIALQGLTSSFWTDSSLTRNVQMVRVRFVMHSIEANIGEVKKHLVGAEHEWMFQSSERRSLRLLKTSLYAKLFRNLSSIRRVVDIVRERPAILSHSERAILFGDRLCKRIDAICVAVDELLYHLNMAKSNDELLKTGIY</sequence>
<keyword evidence="4" id="KW-1185">Reference proteome</keyword>
<name>A0A0S4JB81_BODSA</name>
<proteinExistence type="predicted"/>
<evidence type="ECO:0000256" key="2">
    <source>
        <dbReference type="SAM" id="Phobius"/>
    </source>
</evidence>
<keyword evidence="2 3" id="KW-0812">Transmembrane</keyword>